<keyword evidence="2" id="KW-0378">Hydrolase</keyword>
<dbReference type="Proteomes" id="UP001348805">
    <property type="component" value="Segment"/>
</dbReference>
<name>A0ABZ0YZZ0_9CAUD</name>
<dbReference type="Pfam" id="PF24308">
    <property type="entry name" value="DUF7487"/>
    <property type="match status" value="1"/>
</dbReference>
<accession>A0ABZ0YZZ0</accession>
<protein>
    <submittedName>
        <fullName evidence="2">Homing endonuclease</fullName>
    </submittedName>
</protein>
<dbReference type="EMBL" id="OR769219">
    <property type="protein sequence ID" value="WQJ51408.1"/>
    <property type="molecule type" value="Genomic_DNA"/>
</dbReference>
<keyword evidence="3" id="KW-1185">Reference proteome</keyword>
<dbReference type="InterPro" id="IPR055910">
    <property type="entry name" value="DUF7487"/>
</dbReference>
<sequence>MNDTECLEFYNNNLKGKRYPLKYVNRMFPNFISYIRNRFNDSIGNESIKELIYRIEHKLEEIPKCIICGKNLKFFNNKNNYQRMFCSKECEHSSKGQKIIKEKCYETKLKRYGTGYYNNRDKYKQTNLERFGYENPNQNKEIKEKAKVTRKNTMLEKYGVENSMYLDSTKEKYKQTCLKRYGVEHPYQNEEIQEKTKEMWLSKYGVQHPWKSENVREKCKQTLIEHFGVDNCLKSDEIKEKVKNTCICRYGVENPMQNDEIKNRCKETNLKRYGVENPMKCKEIKLKAFKNRYNKEHCTVTSKKEDEIFNYLVNTYDESTIRQYYSKEYPFHCDFYLPKYNVYIEYQGIWTHGPHPYDINSIEDSKLYKIWDNKSKESKFYKVALNIWTKRDPLKRETAKINKLNYLEIFYNDDYKIKIDNYFNNLDN</sequence>
<keyword evidence="2" id="KW-0540">Nuclease</keyword>
<evidence type="ECO:0000313" key="3">
    <source>
        <dbReference type="Proteomes" id="UP001348805"/>
    </source>
</evidence>
<evidence type="ECO:0000313" key="2">
    <source>
        <dbReference type="EMBL" id="WQJ51408.1"/>
    </source>
</evidence>
<dbReference type="GO" id="GO:0004519">
    <property type="term" value="F:endonuclease activity"/>
    <property type="evidence" value="ECO:0007669"/>
    <property type="project" value="UniProtKB-KW"/>
</dbReference>
<organism evidence="2 3">
    <name type="scientific">phage Lak_Megaphage_RVC_AP3_GC26</name>
    <dbReference type="NCBI Taxonomy" id="3109225"/>
    <lineage>
        <taxon>Viruses</taxon>
        <taxon>Duplodnaviria</taxon>
        <taxon>Heunggongvirae</taxon>
        <taxon>Uroviricota</taxon>
        <taxon>Caudoviricetes</taxon>
        <taxon>Caudoviricetes code 15 clade</taxon>
    </lineage>
</organism>
<keyword evidence="2" id="KW-0255">Endonuclease</keyword>
<evidence type="ECO:0000259" key="1">
    <source>
        <dbReference type="Pfam" id="PF24308"/>
    </source>
</evidence>
<feature type="domain" description="DUF7487" evidence="1">
    <location>
        <begin position="171"/>
        <end position="311"/>
    </location>
</feature>
<proteinExistence type="predicted"/>
<reference evidence="2 3" key="1">
    <citation type="submission" date="2023-11" db="EMBL/GenBank/DDBJ databases">
        <authorList>
            <person name="Cook R."/>
            <person name="Crisci M."/>
            <person name="Pye H."/>
            <person name="Adriaenssens E."/>
            <person name="Santini J."/>
        </authorList>
    </citation>
    <scope>NUCLEOTIDE SEQUENCE [LARGE SCALE GENOMIC DNA]</scope>
    <source>
        <strain evidence="2">Lak_Megaphage_RVC_AP3_GC26</strain>
    </source>
</reference>